<dbReference type="EMBL" id="ARXV01000005">
    <property type="protein sequence ID" value="KGD65148.1"/>
    <property type="molecule type" value="Genomic_DNA"/>
</dbReference>
<name>A0A095TS07_9GAMM</name>
<proteinExistence type="predicted"/>
<comment type="caution">
    <text evidence="2">The sequence shown here is derived from an EMBL/GenBank/DDBJ whole genome shotgun (WGS) entry which is preliminary data.</text>
</comment>
<dbReference type="AlphaFoldDB" id="A0A095TS07"/>
<reference evidence="2 3" key="1">
    <citation type="submission" date="2012-09" db="EMBL/GenBank/DDBJ databases">
        <title>Genome Sequence of alkane-degrading Bacterium Alcanivorax sp. 19-m-6.</title>
        <authorList>
            <person name="Lai Q."/>
            <person name="Shao Z."/>
        </authorList>
    </citation>
    <scope>NUCLEOTIDE SEQUENCE [LARGE SCALE GENOMIC DNA]</scope>
    <source>
        <strain evidence="2 3">19-m-6</strain>
    </source>
</reference>
<feature type="signal peptide" evidence="1">
    <location>
        <begin position="1"/>
        <end position="27"/>
    </location>
</feature>
<protein>
    <submittedName>
        <fullName evidence="2">Uncharacterized protein</fullName>
    </submittedName>
</protein>
<feature type="chain" id="PRO_5001910875" evidence="1">
    <location>
        <begin position="28"/>
        <end position="158"/>
    </location>
</feature>
<dbReference type="PATRIC" id="fig|1177154.3.peg.1611"/>
<evidence type="ECO:0000256" key="1">
    <source>
        <dbReference type="SAM" id="SignalP"/>
    </source>
</evidence>
<dbReference type="Proteomes" id="UP000029444">
    <property type="component" value="Unassembled WGS sequence"/>
</dbReference>
<organism evidence="2 3">
    <name type="scientific">Alcanivorax nanhaiticus</name>
    <dbReference type="NCBI Taxonomy" id="1177154"/>
    <lineage>
        <taxon>Bacteria</taxon>
        <taxon>Pseudomonadati</taxon>
        <taxon>Pseudomonadota</taxon>
        <taxon>Gammaproteobacteria</taxon>
        <taxon>Oceanospirillales</taxon>
        <taxon>Alcanivoracaceae</taxon>
        <taxon>Alcanivorax</taxon>
    </lineage>
</organism>
<evidence type="ECO:0000313" key="3">
    <source>
        <dbReference type="Proteomes" id="UP000029444"/>
    </source>
</evidence>
<keyword evidence="3" id="KW-1185">Reference proteome</keyword>
<evidence type="ECO:0000313" key="2">
    <source>
        <dbReference type="EMBL" id="KGD65148.1"/>
    </source>
</evidence>
<keyword evidence="1" id="KW-0732">Signal</keyword>
<accession>A0A095TS07</accession>
<gene>
    <name evidence="2" type="ORF">Y5S_01582</name>
</gene>
<sequence>MINMWKKTGLSVVAASLSFALCAPVYANDTSVDVHCFASPDDSTALELRLYLESEVWVGGLVLYRGAEDFIPLVFEREEKIEDVPGGPGKYRATWLEVVNGEVSGKFELYTQRAEVYDAVYLSRTSGERVDLSVPTPPRETWLDLNGVCDWWAEEGAP</sequence>